<feature type="region of interest" description="Disordered" evidence="1">
    <location>
        <begin position="58"/>
        <end position="105"/>
    </location>
</feature>
<evidence type="ECO:0000256" key="1">
    <source>
        <dbReference type="SAM" id="MobiDB-lite"/>
    </source>
</evidence>
<protein>
    <submittedName>
        <fullName evidence="2">Uncharacterized protein</fullName>
    </submittedName>
</protein>
<reference evidence="2 3" key="1">
    <citation type="submission" date="2023-01" db="EMBL/GenBank/DDBJ databases">
        <title>Description of Helicobacter ibis sp. nov. isolated from faecal droppings of black-faced ibis (Theristicus melanopis).</title>
        <authorList>
            <person name="Lopez-Cantillo M."/>
            <person name="Vidal-Veuthey B."/>
            <person name="Mella A."/>
            <person name="De La Haba R."/>
            <person name="Collado L."/>
        </authorList>
    </citation>
    <scope>NUCLEOTIDE SEQUENCE [LARGE SCALE GENOMIC DNA]</scope>
    <source>
        <strain evidence="2 3">A82</strain>
    </source>
</reference>
<comment type="caution">
    <text evidence="2">The sequence shown here is derived from an EMBL/GenBank/DDBJ whole genome shotgun (WGS) entry which is preliminary data.</text>
</comment>
<name>A0ABT4VFJ5_9HELI</name>
<dbReference type="Proteomes" id="UP001210261">
    <property type="component" value="Unassembled WGS sequence"/>
</dbReference>
<evidence type="ECO:0000313" key="2">
    <source>
        <dbReference type="EMBL" id="MDA3969457.1"/>
    </source>
</evidence>
<organism evidence="2 3">
    <name type="scientific">Helicobacter ibis</name>
    <dbReference type="NCBI Taxonomy" id="2962633"/>
    <lineage>
        <taxon>Bacteria</taxon>
        <taxon>Pseudomonadati</taxon>
        <taxon>Campylobacterota</taxon>
        <taxon>Epsilonproteobacteria</taxon>
        <taxon>Campylobacterales</taxon>
        <taxon>Helicobacteraceae</taxon>
        <taxon>Helicobacter</taxon>
    </lineage>
</organism>
<feature type="compositionally biased region" description="Basic and acidic residues" evidence="1">
    <location>
        <begin position="58"/>
        <end position="79"/>
    </location>
</feature>
<sequence>MVVLFKIHVKGLLWNISKAFKGIYATVMMSDKPMSQSEILSLIKQQESRFLIYSKEKQDEKLQKEESKANSTKESKEANDEVGVDENVETKLPKGNDSAGLELTA</sequence>
<keyword evidence="3" id="KW-1185">Reference proteome</keyword>
<proteinExistence type="predicted"/>
<dbReference type="RefSeq" id="WP_271021815.1">
    <property type="nucleotide sequence ID" value="NZ_JAQHXR010000004.1"/>
</dbReference>
<evidence type="ECO:0000313" key="3">
    <source>
        <dbReference type="Proteomes" id="UP001210261"/>
    </source>
</evidence>
<gene>
    <name evidence="2" type="ORF">PF021_07235</name>
</gene>
<dbReference type="EMBL" id="JAQHXR010000004">
    <property type="protein sequence ID" value="MDA3969457.1"/>
    <property type="molecule type" value="Genomic_DNA"/>
</dbReference>
<accession>A0ABT4VFJ5</accession>